<keyword evidence="6" id="KW-0408">Iron</keyword>
<keyword evidence="3" id="KW-0847">Vitamin C</keyword>
<organism evidence="8 9">
    <name type="scientific">Toxoplasma gondii GAB2-2007-GAL-DOM2</name>
    <dbReference type="NCBI Taxonomy" id="1130820"/>
    <lineage>
        <taxon>Eukaryota</taxon>
        <taxon>Sar</taxon>
        <taxon>Alveolata</taxon>
        <taxon>Apicomplexa</taxon>
        <taxon>Conoidasida</taxon>
        <taxon>Coccidia</taxon>
        <taxon>Eucoccidiorida</taxon>
        <taxon>Eimeriorina</taxon>
        <taxon>Sarcocystidae</taxon>
        <taxon>Toxoplasma</taxon>
    </lineage>
</organism>
<dbReference type="InterPro" id="IPR006620">
    <property type="entry name" value="Pro_4_hyd_alph"/>
</dbReference>
<dbReference type="VEuPathDB" id="ToxoDB:TGDOM2_232960"/>
<dbReference type="OrthoDB" id="329133at2759"/>
<dbReference type="PANTHER" id="PTHR12907:SF26">
    <property type="entry name" value="HIF PROLYL HYDROXYLASE, ISOFORM C"/>
    <property type="match status" value="1"/>
</dbReference>
<dbReference type="GO" id="GO:0071456">
    <property type="term" value="P:cellular response to hypoxia"/>
    <property type="evidence" value="ECO:0007669"/>
    <property type="project" value="TreeGrafter"/>
</dbReference>
<dbReference type="GO" id="GO:0031543">
    <property type="term" value="F:peptidyl-proline dioxygenase activity"/>
    <property type="evidence" value="ECO:0007669"/>
    <property type="project" value="TreeGrafter"/>
</dbReference>
<dbReference type="GO" id="GO:0008198">
    <property type="term" value="F:ferrous iron binding"/>
    <property type="evidence" value="ECO:0007669"/>
    <property type="project" value="TreeGrafter"/>
</dbReference>
<dbReference type="Proteomes" id="UP000028837">
    <property type="component" value="Unassembled WGS sequence"/>
</dbReference>
<protein>
    <submittedName>
        <fullName evidence="8">Oxidoreductase, 2OG-Fe(II) oxygenase family protein</fullName>
    </submittedName>
</protein>
<gene>
    <name evidence="8" type="ORF">TGDOM2_232960</name>
</gene>
<accession>A0A086KWK0</accession>
<feature type="domain" description="Fe2OG dioxygenase" evidence="7">
    <location>
        <begin position="164"/>
        <end position="261"/>
    </location>
</feature>
<reference evidence="8 9" key="1">
    <citation type="submission" date="2014-02" db="EMBL/GenBank/DDBJ databases">
        <authorList>
            <person name="Sibley D."/>
            <person name="Venepally P."/>
            <person name="Karamycheva S."/>
            <person name="Hadjithomas M."/>
            <person name="Khan A."/>
            <person name="Brunk B."/>
            <person name="Roos D."/>
            <person name="Caler E."/>
            <person name="Lorenzi H."/>
        </authorList>
    </citation>
    <scope>NUCLEOTIDE SEQUENCE [LARGE SCALE GENOMIC DNA]</scope>
    <source>
        <strain evidence="8 9">GAB2-2007-GAL-DOM2</strain>
    </source>
</reference>
<dbReference type="InterPro" id="IPR051559">
    <property type="entry name" value="HIF_prolyl_hydroxylases"/>
</dbReference>
<comment type="cofactor">
    <cofactor evidence="1">
        <name>L-ascorbate</name>
        <dbReference type="ChEBI" id="CHEBI:38290"/>
    </cofactor>
</comment>
<dbReference type="GO" id="GO:0031418">
    <property type="term" value="F:L-ascorbic acid binding"/>
    <property type="evidence" value="ECO:0007669"/>
    <property type="project" value="UniProtKB-KW"/>
</dbReference>
<dbReference type="EMBL" id="AHZU02000080">
    <property type="protein sequence ID" value="KFG48768.1"/>
    <property type="molecule type" value="Genomic_DNA"/>
</dbReference>
<sequence>MALEDLLLKLPRHLVSQIKEEADDRPIFNSADSSTAGGLERNRRVYSDLSSFLSDSQFDRLVDPTNKAAAFVVVDKAIEDADVCRRARQEAEYLRSAGRFRQASFGGGSSKSVDTRTRSDEIVWIRQQDLSELPACTQIVSLFEEIGVAIDKCFARLGENLEVQQTELQLSVYPKGTAGYAAHKDTGSVSGADRFLTVILYLNENWKPECGGCLRLHLDACRVDISPCLGKLVLFRSEQLEHSVLPVACADRFAVTCWFSVRPRVAGQSGS</sequence>
<dbReference type="PROSITE" id="PS51471">
    <property type="entry name" value="FE2OG_OXY"/>
    <property type="match status" value="1"/>
</dbReference>
<proteinExistence type="predicted"/>
<evidence type="ECO:0000313" key="8">
    <source>
        <dbReference type="EMBL" id="KFG48768.1"/>
    </source>
</evidence>
<dbReference type="AlphaFoldDB" id="A0A086KWK0"/>
<evidence type="ECO:0000256" key="3">
    <source>
        <dbReference type="ARBA" id="ARBA00022896"/>
    </source>
</evidence>
<keyword evidence="5" id="KW-0560">Oxidoreductase</keyword>
<evidence type="ECO:0000256" key="2">
    <source>
        <dbReference type="ARBA" id="ARBA00022723"/>
    </source>
</evidence>
<evidence type="ECO:0000256" key="6">
    <source>
        <dbReference type="ARBA" id="ARBA00023004"/>
    </source>
</evidence>
<dbReference type="Gene3D" id="2.60.120.620">
    <property type="entry name" value="q2cbj1_9rhob like domain"/>
    <property type="match status" value="1"/>
</dbReference>
<dbReference type="InterPro" id="IPR005123">
    <property type="entry name" value="Oxoglu/Fe-dep_dioxygenase_dom"/>
</dbReference>
<keyword evidence="2" id="KW-0479">Metal-binding</keyword>
<keyword evidence="4" id="KW-0223">Dioxygenase</keyword>
<name>A0A086KWK0_TOXGO</name>
<evidence type="ECO:0000256" key="1">
    <source>
        <dbReference type="ARBA" id="ARBA00001961"/>
    </source>
</evidence>
<dbReference type="PANTHER" id="PTHR12907">
    <property type="entry name" value="EGL NINE HOMOLOG-RELATED"/>
    <property type="match status" value="1"/>
</dbReference>
<dbReference type="InterPro" id="IPR044862">
    <property type="entry name" value="Pro_4_hyd_alph_FE2OG_OXY"/>
</dbReference>
<evidence type="ECO:0000256" key="4">
    <source>
        <dbReference type="ARBA" id="ARBA00022964"/>
    </source>
</evidence>
<evidence type="ECO:0000256" key="5">
    <source>
        <dbReference type="ARBA" id="ARBA00023002"/>
    </source>
</evidence>
<evidence type="ECO:0000259" key="7">
    <source>
        <dbReference type="PROSITE" id="PS51471"/>
    </source>
</evidence>
<dbReference type="Pfam" id="PF13640">
    <property type="entry name" value="2OG-FeII_Oxy_3"/>
    <property type="match status" value="1"/>
</dbReference>
<comment type="caution">
    <text evidence="8">The sequence shown here is derived from an EMBL/GenBank/DDBJ whole genome shotgun (WGS) entry which is preliminary data.</text>
</comment>
<dbReference type="SMART" id="SM00702">
    <property type="entry name" value="P4Hc"/>
    <property type="match status" value="1"/>
</dbReference>
<evidence type="ECO:0000313" key="9">
    <source>
        <dbReference type="Proteomes" id="UP000028837"/>
    </source>
</evidence>